<evidence type="ECO:0000313" key="1">
    <source>
        <dbReference type="EMBL" id="KYC60081.1"/>
    </source>
</evidence>
<dbReference type="PATRIC" id="fig|1398.25.peg.1766"/>
<accession>A0A150JSL9</accession>
<name>A0A150JSL9_HEYCO</name>
<gene>
    <name evidence="1" type="ORF">B4099_3814</name>
</gene>
<dbReference type="AlphaFoldDB" id="A0A150JSL9"/>
<protein>
    <submittedName>
        <fullName evidence="1">Uncharacterized protein</fullName>
    </submittedName>
</protein>
<dbReference type="EMBL" id="LQYI01000177">
    <property type="protein sequence ID" value="KYC60081.1"/>
    <property type="molecule type" value="Genomic_DNA"/>
</dbReference>
<evidence type="ECO:0000313" key="2">
    <source>
        <dbReference type="Proteomes" id="UP000075304"/>
    </source>
</evidence>
<comment type="caution">
    <text evidence="1">The sequence shown here is derived from an EMBL/GenBank/DDBJ whole genome shotgun (WGS) entry which is preliminary data.</text>
</comment>
<organism evidence="1 2">
    <name type="scientific">Heyndrickxia coagulans</name>
    <name type="common">Weizmannia coagulans</name>
    <dbReference type="NCBI Taxonomy" id="1398"/>
    <lineage>
        <taxon>Bacteria</taxon>
        <taxon>Bacillati</taxon>
        <taxon>Bacillota</taxon>
        <taxon>Bacilli</taxon>
        <taxon>Bacillales</taxon>
        <taxon>Bacillaceae</taxon>
        <taxon>Heyndrickxia</taxon>
    </lineage>
</organism>
<proteinExistence type="predicted"/>
<sequence length="85" mass="8902">MAIASNLIPIAKVAKIKSAIKAAGGATKFVKALIPAYKAARRMGKSKYNSVKAAVSKAAKKASPEAKRALIDLFNLGSVYSSCFE</sequence>
<dbReference type="Proteomes" id="UP000075304">
    <property type="component" value="Unassembled WGS sequence"/>
</dbReference>
<reference evidence="1 2" key="1">
    <citation type="submission" date="2016-01" db="EMBL/GenBank/DDBJ databases">
        <title>Genome Sequences of Twelve Sporeforming Bacillus Species Isolated from Foods.</title>
        <authorList>
            <person name="Berendsen E.M."/>
            <person name="Wells-Bennik M.H."/>
            <person name="Krawcyk A.O."/>
            <person name="De Jong A."/>
            <person name="Holsappel S."/>
            <person name="Eijlander R.T."/>
            <person name="Kuipers O.P."/>
        </authorList>
    </citation>
    <scope>NUCLEOTIDE SEQUENCE [LARGE SCALE GENOMIC DNA]</scope>
    <source>
        <strain evidence="1 2">B4099</strain>
    </source>
</reference>